<dbReference type="EMBL" id="JYDU01000002">
    <property type="protein sequence ID" value="KRY01744.1"/>
    <property type="molecule type" value="Genomic_DNA"/>
</dbReference>
<evidence type="ECO:0000313" key="2">
    <source>
        <dbReference type="Proteomes" id="UP000054815"/>
    </source>
</evidence>
<reference evidence="1 2" key="1">
    <citation type="submission" date="2015-01" db="EMBL/GenBank/DDBJ databases">
        <title>Evolution of Trichinella species and genotypes.</title>
        <authorList>
            <person name="Korhonen P.K."/>
            <person name="Edoardo P."/>
            <person name="Giuseppe L.R."/>
            <person name="Gasser R.B."/>
        </authorList>
    </citation>
    <scope>NUCLEOTIDE SEQUENCE [LARGE SCALE GENOMIC DNA]</scope>
    <source>
        <strain evidence="1">ISS141</strain>
    </source>
</reference>
<dbReference type="PANTHER" id="PTHR13088">
    <property type="entry name" value="FAS APOPTOTIC INHIBITORY MOLECULE FAIM"/>
    <property type="match status" value="1"/>
</dbReference>
<dbReference type="Proteomes" id="UP000054815">
    <property type="component" value="Unassembled WGS sequence"/>
</dbReference>
<dbReference type="Pfam" id="PF06905">
    <property type="entry name" value="FAIM1"/>
    <property type="match status" value="1"/>
</dbReference>
<sequence length="192" mass="21887">MSLQKSSSNNLKDLVATWELLLNDGLHKIEFEHGTSSGRRVIRVDGKEVFRRDWVFKLVGCETFVLHGVSCKIIIEASGVFAYQYTLEVNGKPFEKFSEQMRRALKIWKVKLNGFIYIICLGMQTPEKEKLDVYVNGKIIESHGEFLDNGMAINFEFSQHIARIQSSKANTAKSGLIYQLFVDNKEVQCTDG</sequence>
<proteinExistence type="predicted"/>
<gene>
    <name evidence="1" type="primary">FAIM</name>
    <name evidence="1" type="ORF">T4E_4508</name>
</gene>
<dbReference type="AlphaFoldDB" id="A0A0V0YNJ6"/>
<dbReference type="InterPro" id="IPR010695">
    <property type="entry name" value="FAIM1"/>
</dbReference>
<evidence type="ECO:0000313" key="1">
    <source>
        <dbReference type="EMBL" id="KRY01744.1"/>
    </source>
</evidence>
<dbReference type="InterPro" id="IPR038513">
    <property type="entry name" value="FAIM1_dom_sf"/>
</dbReference>
<accession>A0A0V0YNJ6</accession>
<comment type="caution">
    <text evidence="1">The sequence shown here is derived from an EMBL/GenBank/DDBJ whole genome shotgun (WGS) entry which is preliminary data.</text>
</comment>
<dbReference type="FunFam" id="2.40.128.180:FF:000001">
    <property type="entry name" value="Fas apoptotic inhibitory molecule 1"/>
    <property type="match status" value="1"/>
</dbReference>
<name>A0A0V0YNJ6_TRIPS</name>
<organism evidence="1 2">
    <name type="scientific">Trichinella pseudospiralis</name>
    <name type="common">Parasitic roundworm</name>
    <dbReference type="NCBI Taxonomy" id="6337"/>
    <lineage>
        <taxon>Eukaryota</taxon>
        <taxon>Metazoa</taxon>
        <taxon>Ecdysozoa</taxon>
        <taxon>Nematoda</taxon>
        <taxon>Enoplea</taxon>
        <taxon>Dorylaimia</taxon>
        <taxon>Trichinellida</taxon>
        <taxon>Trichinellidae</taxon>
        <taxon>Trichinella</taxon>
    </lineage>
</organism>
<dbReference type="Gene3D" id="2.40.128.180">
    <property type="match status" value="2"/>
</dbReference>
<dbReference type="STRING" id="6337.A0A0V0YNJ6"/>
<protein>
    <submittedName>
        <fullName evidence="1">Fas apoptotic inhibitory molecule 1</fullName>
    </submittedName>
</protein>
<dbReference type="GO" id="GO:1902042">
    <property type="term" value="P:negative regulation of extrinsic apoptotic signaling pathway via death domain receptors"/>
    <property type="evidence" value="ECO:0007669"/>
    <property type="project" value="TreeGrafter"/>
</dbReference>
<dbReference type="PANTHER" id="PTHR13088:SF3">
    <property type="entry name" value="FAS APOPTOTIC INHIBITORY MOLECULE 1"/>
    <property type="match status" value="1"/>
</dbReference>